<dbReference type="InterPro" id="IPR020845">
    <property type="entry name" value="AMP-binding_CS"/>
</dbReference>
<keyword evidence="5" id="KW-0067">ATP-binding</keyword>
<evidence type="ECO:0000256" key="7">
    <source>
        <dbReference type="ARBA" id="ARBA00036813"/>
    </source>
</evidence>
<evidence type="ECO:0000259" key="11">
    <source>
        <dbReference type="Pfam" id="PF00501"/>
    </source>
</evidence>
<feature type="chain" id="PRO_5032853686" description="long-chain-fatty-acid--CoA ligase" evidence="10">
    <location>
        <begin position="25"/>
        <end position="811"/>
    </location>
</feature>
<dbReference type="InterPro" id="IPR000873">
    <property type="entry name" value="AMP-dep_synth/lig_dom"/>
</dbReference>
<dbReference type="Pfam" id="PF00501">
    <property type="entry name" value="AMP-binding"/>
    <property type="match status" value="1"/>
</dbReference>
<keyword evidence="3" id="KW-0547">Nucleotide-binding</keyword>
<feature type="transmembrane region" description="Helical" evidence="9">
    <location>
        <begin position="88"/>
        <end position="108"/>
    </location>
</feature>
<protein>
    <recommendedName>
        <fullName evidence="6">long-chain-fatty-acid--CoA ligase</fullName>
        <ecNumber evidence="6">6.2.1.3</ecNumber>
    </recommendedName>
</protein>
<keyword evidence="4" id="KW-0443">Lipid metabolism</keyword>
<name>A0A814NVR9_ADIRI</name>
<dbReference type="PANTHER" id="PTHR43272">
    <property type="entry name" value="LONG-CHAIN-FATTY-ACID--COA LIGASE"/>
    <property type="match status" value="1"/>
</dbReference>
<evidence type="ECO:0000256" key="10">
    <source>
        <dbReference type="SAM" id="SignalP"/>
    </source>
</evidence>
<gene>
    <name evidence="12" type="ORF">EDS130_LOCUS19896</name>
</gene>
<evidence type="ECO:0000313" key="13">
    <source>
        <dbReference type="Proteomes" id="UP000663852"/>
    </source>
</evidence>
<dbReference type="GO" id="GO:0005811">
    <property type="term" value="C:lipid droplet"/>
    <property type="evidence" value="ECO:0007669"/>
    <property type="project" value="TreeGrafter"/>
</dbReference>
<feature type="signal peptide" evidence="10">
    <location>
        <begin position="1"/>
        <end position="24"/>
    </location>
</feature>
<keyword evidence="9" id="KW-1133">Transmembrane helix</keyword>
<evidence type="ECO:0000256" key="8">
    <source>
        <dbReference type="SAM" id="MobiDB-lite"/>
    </source>
</evidence>
<evidence type="ECO:0000256" key="5">
    <source>
        <dbReference type="ARBA" id="ARBA00022840"/>
    </source>
</evidence>
<dbReference type="GO" id="GO:0030182">
    <property type="term" value="P:neuron differentiation"/>
    <property type="evidence" value="ECO:0007669"/>
    <property type="project" value="TreeGrafter"/>
</dbReference>
<dbReference type="AlphaFoldDB" id="A0A814NVR9"/>
<comment type="similarity">
    <text evidence="1">Belongs to the ATP-dependent AMP-binding enzyme family.</text>
</comment>
<evidence type="ECO:0000256" key="4">
    <source>
        <dbReference type="ARBA" id="ARBA00022832"/>
    </source>
</evidence>
<sequence>MYSTISTYLLHSFLLLSNYSSLESDSVCSGSHWFTYQLQCNNTVLVDILVETYIFESSTMSLTLVERTWREIRDRIFRRYLGRLIKRLFGLYISLLFVYIPSLVYYAVTLGKPNETYQKQKRLRAKQVDESDPSSPYRAIESLEKLHEQPEEGIETLADIPYVCLERYGDKETMGVRDITNIEEEKQPNGKIFKKFAFGEYRFTTYRQACARIDAIGRGLLALNIKPGDKILIFSETRPEWLLTAFAAFRHSLTVVTLLPTLDDEGVKHGINESGISTIITSQDLLSKLQKILNDTEKVRQVIYFPARTTSERSKAPKEVKNIEFISIEKLEEQGKNATIDEQTLRKRPKREDIAVIMYTSGSTGPPKGASIRHENVIAAITGQKERVFPIVNIDEDIFMAYLPLGHIFELCCEILVFYAGVKSGYGSPQTLTDQSTMVQKGQKGDLQALRPYIMNCVPTILERIQQTVYSKIKQSNFFLRQFFNLAYTIKVKRLEAGLQTPILDYLIFSRFNKMVLGGRTKAVLSGGAILSDETQRFAECVLCVRVFQGYGLTETCAGGCIADEYDVSVGRTGYPIVSSEFRLIDWEEGKYRTSDKPNPRGEVLIGGKVVVDSYFGDAAKENDSFKEIDGMKYFFTGDIGEVFPDGTLKIIDRKKDVVKLQNGEFVSLAKIEMAVKKLLLVDNCCACASSSAEYTVALVCPNPKEIAIYAEKHFNEKDWKKIADDEDFNDEILRKVQDICRKDGCQSFEIPKRIKVVQENWSPESGLVNDALKLKRKAIGEKYKDDIKQMYREKSGERKKSRNDDNKKQD</sequence>
<evidence type="ECO:0000256" key="2">
    <source>
        <dbReference type="ARBA" id="ARBA00022598"/>
    </source>
</evidence>
<evidence type="ECO:0000256" key="3">
    <source>
        <dbReference type="ARBA" id="ARBA00022741"/>
    </source>
</evidence>
<feature type="domain" description="AMP-dependent synthetase/ligase" evidence="11">
    <location>
        <begin position="196"/>
        <end position="616"/>
    </location>
</feature>
<dbReference type="OrthoDB" id="1700726at2759"/>
<comment type="caution">
    <text evidence="12">The sequence shown here is derived from an EMBL/GenBank/DDBJ whole genome shotgun (WGS) entry which is preliminary data.</text>
</comment>
<keyword evidence="10" id="KW-0732">Signal</keyword>
<dbReference type="EC" id="6.2.1.3" evidence="6"/>
<dbReference type="SUPFAM" id="SSF56801">
    <property type="entry name" value="Acetyl-CoA synthetase-like"/>
    <property type="match status" value="1"/>
</dbReference>
<evidence type="ECO:0000256" key="6">
    <source>
        <dbReference type="ARBA" id="ARBA00026121"/>
    </source>
</evidence>
<dbReference type="PROSITE" id="PS00455">
    <property type="entry name" value="AMP_BINDING"/>
    <property type="match status" value="1"/>
</dbReference>
<dbReference type="Gene3D" id="3.40.50.12780">
    <property type="entry name" value="N-terminal domain of ligase-like"/>
    <property type="match status" value="1"/>
</dbReference>
<comment type="catalytic activity">
    <reaction evidence="7">
        <text>a long-chain fatty acid + ATP + CoA = a long-chain fatty acyl-CoA + AMP + diphosphate</text>
        <dbReference type="Rhea" id="RHEA:15421"/>
        <dbReference type="ChEBI" id="CHEBI:30616"/>
        <dbReference type="ChEBI" id="CHEBI:33019"/>
        <dbReference type="ChEBI" id="CHEBI:57287"/>
        <dbReference type="ChEBI" id="CHEBI:57560"/>
        <dbReference type="ChEBI" id="CHEBI:83139"/>
        <dbReference type="ChEBI" id="CHEBI:456215"/>
        <dbReference type="EC" id="6.2.1.3"/>
    </reaction>
</comment>
<keyword evidence="9" id="KW-0472">Membrane</keyword>
<feature type="region of interest" description="Disordered" evidence="8">
    <location>
        <begin position="791"/>
        <end position="811"/>
    </location>
</feature>
<dbReference type="EMBL" id="CAJNOJ010000096">
    <property type="protein sequence ID" value="CAF1099088.1"/>
    <property type="molecule type" value="Genomic_DNA"/>
</dbReference>
<evidence type="ECO:0000256" key="9">
    <source>
        <dbReference type="SAM" id="Phobius"/>
    </source>
</evidence>
<dbReference type="GO" id="GO:0005783">
    <property type="term" value="C:endoplasmic reticulum"/>
    <property type="evidence" value="ECO:0007669"/>
    <property type="project" value="TreeGrafter"/>
</dbReference>
<proteinExistence type="inferred from homology"/>
<dbReference type="Proteomes" id="UP000663852">
    <property type="component" value="Unassembled WGS sequence"/>
</dbReference>
<dbReference type="GO" id="GO:0004467">
    <property type="term" value="F:long-chain fatty acid-CoA ligase activity"/>
    <property type="evidence" value="ECO:0007669"/>
    <property type="project" value="UniProtKB-EC"/>
</dbReference>
<dbReference type="InterPro" id="IPR042099">
    <property type="entry name" value="ANL_N_sf"/>
</dbReference>
<reference evidence="12" key="1">
    <citation type="submission" date="2021-02" db="EMBL/GenBank/DDBJ databases">
        <authorList>
            <person name="Nowell W R."/>
        </authorList>
    </citation>
    <scope>NUCLEOTIDE SEQUENCE</scope>
</reference>
<keyword evidence="2" id="KW-0436">Ligase</keyword>
<dbReference type="GO" id="GO:0005886">
    <property type="term" value="C:plasma membrane"/>
    <property type="evidence" value="ECO:0007669"/>
    <property type="project" value="TreeGrafter"/>
</dbReference>
<accession>A0A814NVR9</accession>
<evidence type="ECO:0000313" key="12">
    <source>
        <dbReference type="EMBL" id="CAF1099088.1"/>
    </source>
</evidence>
<dbReference type="PANTHER" id="PTHR43272:SF83">
    <property type="entry name" value="ACYL-COA SYNTHETASE LONG-CHAIN, ISOFORM J"/>
    <property type="match status" value="1"/>
</dbReference>
<keyword evidence="9" id="KW-0812">Transmembrane</keyword>
<evidence type="ECO:0000256" key="1">
    <source>
        <dbReference type="ARBA" id="ARBA00006432"/>
    </source>
</evidence>
<organism evidence="12 13">
    <name type="scientific">Adineta ricciae</name>
    <name type="common">Rotifer</name>
    <dbReference type="NCBI Taxonomy" id="249248"/>
    <lineage>
        <taxon>Eukaryota</taxon>
        <taxon>Metazoa</taxon>
        <taxon>Spiralia</taxon>
        <taxon>Gnathifera</taxon>
        <taxon>Rotifera</taxon>
        <taxon>Eurotatoria</taxon>
        <taxon>Bdelloidea</taxon>
        <taxon>Adinetida</taxon>
        <taxon>Adinetidae</taxon>
        <taxon>Adineta</taxon>
    </lineage>
</organism>
<dbReference type="GO" id="GO:0035336">
    <property type="term" value="P:long-chain fatty-acyl-CoA metabolic process"/>
    <property type="evidence" value="ECO:0007669"/>
    <property type="project" value="TreeGrafter"/>
</dbReference>
<dbReference type="GO" id="GO:0005524">
    <property type="term" value="F:ATP binding"/>
    <property type="evidence" value="ECO:0007669"/>
    <property type="project" value="UniProtKB-KW"/>
</dbReference>
<keyword evidence="4" id="KW-0276">Fatty acid metabolism</keyword>